<reference evidence="3 4" key="1">
    <citation type="submission" date="2016-04" db="EMBL/GenBank/DDBJ databases">
        <authorList>
            <person name="Evans L.H."/>
            <person name="Alamgir A."/>
            <person name="Owens N."/>
            <person name="Weber N.D."/>
            <person name="Virtaneva K."/>
            <person name="Barbian K."/>
            <person name="Babar A."/>
            <person name="Rosenke K."/>
        </authorList>
    </citation>
    <scope>NUCLEOTIDE SEQUENCE [LARGE SCALE GENOMIC DNA]</scope>
    <source>
        <strain evidence="3 4">LMa1</strain>
    </source>
</reference>
<dbReference type="Proteomes" id="UP000078532">
    <property type="component" value="Unassembled WGS sequence"/>
</dbReference>
<sequence length="157" mass="17703">MSRPPKCRRVEFLPRLTFFKPAGVPLRDLEEVGLTVEELEAIRLKDLLGLEQEACAEKMGVSRPTYHRVLSAARAKVAEALVNGKAIRVEGGNFQVVVRRFHCEQCGHEWEVPCGQGPCASEMACPQCAGRDVYRIDEEGKPFNCLHWEHGKKMEQL</sequence>
<evidence type="ECO:0000256" key="1">
    <source>
        <dbReference type="ARBA" id="ARBA00009350"/>
    </source>
</evidence>
<accession>A0A1B7LCR7</accession>
<dbReference type="OrthoDB" id="280278at2"/>
<dbReference type="Pfam" id="PF02001">
    <property type="entry name" value="DUF134"/>
    <property type="match status" value="1"/>
</dbReference>
<dbReference type="STRING" id="1838280.A6M21_13235"/>
<name>A0A1B7LCR7_9FIRM</name>
<gene>
    <name evidence="3" type="ORF">A6M21_13235</name>
</gene>
<dbReference type="RefSeq" id="WP_066669637.1">
    <property type="nucleotide sequence ID" value="NZ_LYVF01000175.1"/>
</dbReference>
<keyword evidence="4" id="KW-1185">Reference proteome</keyword>
<organism evidence="3 4">
    <name type="scientific">Desulfotomaculum copahuensis</name>
    <dbReference type="NCBI Taxonomy" id="1838280"/>
    <lineage>
        <taxon>Bacteria</taxon>
        <taxon>Bacillati</taxon>
        <taxon>Bacillota</taxon>
        <taxon>Clostridia</taxon>
        <taxon>Eubacteriales</taxon>
        <taxon>Desulfotomaculaceae</taxon>
        <taxon>Desulfotomaculum</taxon>
    </lineage>
</organism>
<dbReference type="AlphaFoldDB" id="A0A1B7LCR7"/>
<evidence type="ECO:0000313" key="4">
    <source>
        <dbReference type="Proteomes" id="UP000078532"/>
    </source>
</evidence>
<comment type="similarity">
    <text evidence="1 2">Belongs to the UPF0251 family.</text>
</comment>
<evidence type="ECO:0000256" key="2">
    <source>
        <dbReference type="HAMAP-Rule" id="MF_00674"/>
    </source>
</evidence>
<evidence type="ECO:0000313" key="3">
    <source>
        <dbReference type="EMBL" id="OAT80706.1"/>
    </source>
</evidence>
<dbReference type="EMBL" id="LYVF01000175">
    <property type="protein sequence ID" value="OAT80706.1"/>
    <property type="molecule type" value="Genomic_DNA"/>
</dbReference>
<dbReference type="InterPro" id="IPR002852">
    <property type="entry name" value="UPF0251"/>
</dbReference>
<dbReference type="HAMAP" id="MF_00674">
    <property type="entry name" value="UPF0251"/>
    <property type="match status" value="1"/>
</dbReference>
<dbReference type="PANTHER" id="PTHR37478:SF2">
    <property type="entry name" value="UPF0251 PROTEIN TK0562"/>
    <property type="match status" value="1"/>
</dbReference>
<comment type="caution">
    <text evidence="3">The sequence shown here is derived from an EMBL/GenBank/DDBJ whole genome shotgun (WGS) entry which is preliminary data.</text>
</comment>
<dbReference type="PANTHER" id="PTHR37478">
    <property type="match status" value="1"/>
</dbReference>
<proteinExistence type="inferred from homology"/>
<protein>
    <recommendedName>
        <fullName evidence="2">UPF0251 protein A6M21_13235</fullName>
    </recommendedName>
</protein>